<gene>
    <name evidence="3" type="ORF">CONPUDRAFT_85057</name>
</gene>
<dbReference type="AlphaFoldDB" id="A0A5M3M987"/>
<evidence type="ECO:0000313" key="4">
    <source>
        <dbReference type="Proteomes" id="UP000053558"/>
    </source>
</evidence>
<keyword evidence="4" id="KW-1185">Reference proteome</keyword>
<evidence type="ECO:0000256" key="2">
    <source>
        <dbReference type="SAM" id="SignalP"/>
    </source>
</evidence>
<sequence>MQLVPTVLLAALAAMAVASPISVNAEHEILRREPAPPHSDGSMGGWGGLPDWKRWLSQGEPTWIEVPEKAKRWFSSPTWIEVPDNEERSEDVAVEAEADEHHDHPHGDWDPWGSPAWKRGTQQGNQGW</sequence>
<accession>A0A5M3M987</accession>
<feature type="compositionally biased region" description="Acidic residues" evidence="1">
    <location>
        <begin position="83"/>
        <end position="98"/>
    </location>
</feature>
<feature type="compositionally biased region" description="Basic and acidic residues" evidence="1">
    <location>
        <begin position="99"/>
        <end position="109"/>
    </location>
</feature>
<name>A0A5M3M987_CONPW</name>
<organism evidence="3 4">
    <name type="scientific">Coniophora puteana (strain RWD-64-598)</name>
    <name type="common">Brown rot fungus</name>
    <dbReference type="NCBI Taxonomy" id="741705"/>
    <lineage>
        <taxon>Eukaryota</taxon>
        <taxon>Fungi</taxon>
        <taxon>Dikarya</taxon>
        <taxon>Basidiomycota</taxon>
        <taxon>Agaricomycotina</taxon>
        <taxon>Agaricomycetes</taxon>
        <taxon>Agaricomycetidae</taxon>
        <taxon>Boletales</taxon>
        <taxon>Coniophorineae</taxon>
        <taxon>Coniophoraceae</taxon>
        <taxon>Coniophora</taxon>
    </lineage>
</organism>
<proteinExistence type="predicted"/>
<comment type="caution">
    <text evidence="3">The sequence shown here is derived from an EMBL/GenBank/DDBJ whole genome shotgun (WGS) entry which is preliminary data.</text>
</comment>
<dbReference type="GeneID" id="19210882"/>
<keyword evidence="2" id="KW-0732">Signal</keyword>
<protein>
    <submittedName>
        <fullName evidence="3">Uncharacterized protein</fullName>
    </submittedName>
</protein>
<evidence type="ECO:0000256" key="1">
    <source>
        <dbReference type="SAM" id="MobiDB-lite"/>
    </source>
</evidence>
<feature type="chain" id="PRO_5024281316" evidence="2">
    <location>
        <begin position="19"/>
        <end position="128"/>
    </location>
</feature>
<feature type="region of interest" description="Disordered" evidence="1">
    <location>
        <begin position="82"/>
        <end position="128"/>
    </location>
</feature>
<evidence type="ECO:0000313" key="3">
    <source>
        <dbReference type="EMBL" id="EIW75788.1"/>
    </source>
</evidence>
<dbReference type="KEGG" id="cput:CONPUDRAFT_85057"/>
<dbReference type="EMBL" id="JH711587">
    <property type="protein sequence ID" value="EIW75788.1"/>
    <property type="molecule type" value="Genomic_DNA"/>
</dbReference>
<dbReference type="Proteomes" id="UP000053558">
    <property type="component" value="Unassembled WGS sequence"/>
</dbReference>
<feature type="signal peptide" evidence="2">
    <location>
        <begin position="1"/>
        <end position="18"/>
    </location>
</feature>
<dbReference type="RefSeq" id="XP_007773809.1">
    <property type="nucleotide sequence ID" value="XM_007775619.1"/>
</dbReference>
<reference evidence="4" key="1">
    <citation type="journal article" date="2012" name="Science">
        <title>The Paleozoic origin of enzymatic lignin decomposition reconstructed from 31 fungal genomes.</title>
        <authorList>
            <person name="Floudas D."/>
            <person name="Binder M."/>
            <person name="Riley R."/>
            <person name="Barry K."/>
            <person name="Blanchette R.A."/>
            <person name="Henrissat B."/>
            <person name="Martinez A.T."/>
            <person name="Otillar R."/>
            <person name="Spatafora J.W."/>
            <person name="Yadav J.S."/>
            <person name="Aerts A."/>
            <person name="Benoit I."/>
            <person name="Boyd A."/>
            <person name="Carlson A."/>
            <person name="Copeland A."/>
            <person name="Coutinho P.M."/>
            <person name="de Vries R.P."/>
            <person name="Ferreira P."/>
            <person name="Findley K."/>
            <person name="Foster B."/>
            <person name="Gaskell J."/>
            <person name="Glotzer D."/>
            <person name="Gorecki P."/>
            <person name="Heitman J."/>
            <person name="Hesse C."/>
            <person name="Hori C."/>
            <person name="Igarashi K."/>
            <person name="Jurgens J.A."/>
            <person name="Kallen N."/>
            <person name="Kersten P."/>
            <person name="Kohler A."/>
            <person name="Kuees U."/>
            <person name="Kumar T.K.A."/>
            <person name="Kuo A."/>
            <person name="LaButti K."/>
            <person name="Larrondo L.F."/>
            <person name="Lindquist E."/>
            <person name="Ling A."/>
            <person name="Lombard V."/>
            <person name="Lucas S."/>
            <person name="Lundell T."/>
            <person name="Martin R."/>
            <person name="McLaughlin D.J."/>
            <person name="Morgenstern I."/>
            <person name="Morin E."/>
            <person name="Murat C."/>
            <person name="Nagy L.G."/>
            <person name="Nolan M."/>
            <person name="Ohm R.A."/>
            <person name="Patyshakuliyeva A."/>
            <person name="Rokas A."/>
            <person name="Ruiz-Duenas F.J."/>
            <person name="Sabat G."/>
            <person name="Salamov A."/>
            <person name="Samejima M."/>
            <person name="Schmutz J."/>
            <person name="Slot J.C."/>
            <person name="St John F."/>
            <person name="Stenlid J."/>
            <person name="Sun H."/>
            <person name="Sun S."/>
            <person name="Syed K."/>
            <person name="Tsang A."/>
            <person name="Wiebenga A."/>
            <person name="Young D."/>
            <person name="Pisabarro A."/>
            <person name="Eastwood D.C."/>
            <person name="Martin F."/>
            <person name="Cullen D."/>
            <person name="Grigoriev I.V."/>
            <person name="Hibbett D.S."/>
        </authorList>
    </citation>
    <scope>NUCLEOTIDE SEQUENCE [LARGE SCALE GENOMIC DNA]</scope>
    <source>
        <strain evidence="4">RWD-64-598 SS2</strain>
    </source>
</reference>